<dbReference type="RefSeq" id="WP_188684593.1">
    <property type="nucleotide sequence ID" value="NZ_BMKX01000002.1"/>
</dbReference>
<gene>
    <name evidence="1" type="ORF">GCM10007173_13460</name>
</gene>
<sequence>MTNTIEPLIRTARHGRIYPNRVRVFKDPYSYPSWVVYKGSHWVGSAHSRLVANVAVDVLIQNRLIHLGGLNMQEMLISMTTHRVAERGYHEQWEPATYGKHHDGTTADVLHIKHIDGPIAHYTVHQDGRISQNFAMDEISFIADATLDKPRDFLLNEYGCESLRDLRGNGIDHTGKAVAWPHP</sequence>
<protein>
    <submittedName>
        <fullName evidence="1">Uncharacterized protein</fullName>
    </submittedName>
</protein>
<evidence type="ECO:0000313" key="1">
    <source>
        <dbReference type="EMBL" id="GGJ55912.1"/>
    </source>
</evidence>
<name>A0ABQ2DHL7_9MICC</name>
<comment type="caution">
    <text evidence="1">The sequence shown here is derived from an EMBL/GenBank/DDBJ whole genome shotgun (WGS) entry which is preliminary data.</text>
</comment>
<dbReference type="EMBL" id="BMKX01000002">
    <property type="protein sequence ID" value="GGJ55912.1"/>
    <property type="molecule type" value="Genomic_DNA"/>
</dbReference>
<evidence type="ECO:0000313" key="2">
    <source>
        <dbReference type="Proteomes" id="UP000606115"/>
    </source>
</evidence>
<dbReference type="Proteomes" id="UP000606115">
    <property type="component" value="Unassembled WGS sequence"/>
</dbReference>
<reference evidence="2" key="1">
    <citation type="journal article" date="2019" name="Int. J. Syst. Evol. Microbiol.">
        <title>The Global Catalogue of Microorganisms (GCM) 10K type strain sequencing project: providing services to taxonomists for standard genome sequencing and annotation.</title>
        <authorList>
            <consortium name="The Broad Institute Genomics Platform"/>
            <consortium name="The Broad Institute Genome Sequencing Center for Infectious Disease"/>
            <person name="Wu L."/>
            <person name="Ma J."/>
        </authorList>
    </citation>
    <scope>NUCLEOTIDE SEQUENCE [LARGE SCALE GENOMIC DNA]</scope>
    <source>
        <strain evidence="2">CGMCC 1.3685</strain>
    </source>
</reference>
<accession>A0ABQ2DHL7</accession>
<dbReference type="GeneID" id="303303724"/>
<proteinExistence type="predicted"/>
<keyword evidence="2" id="KW-1185">Reference proteome</keyword>
<organism evidence="1 2">
    <name type="scientific">Glutamicibacter ardleyensis</name>
    <dbReference type="NCBI Taxonomy" id="225894"/>
    <lineage>
        <taxon>Bacteria</taxon>
        <taxon>Bacillati</taxon>
        <taxon>Actinomycetota</taxon>
        <taxon>Actinomycetes</taxon>
        <taxon>Micrococcales</taxon>
        <taxon>Micrococcaceae</taxon>
        <taxon>Glutamicibacter</taxon>
    </lineage>
</organism>